<keyword evidence="1" id="KW-1133">Transmembrane helix</keyword>
<dbReference type="Pfam" id="PF13490">
    <property type="entry name" value="zf-HC2"/>
    <property type="match status" value="1"/>
</dbReference>
<accession>A0ABQ1TT77</accession>
<keyword evidence="1" id="KW-0472">Membrane</keyword>
<dbReference type="InterPro" id="IPR016024">
    <property type="entry name" value="ARM-type_fold"/>
</dbReference>
<comment type="caution">
    <text evidence="3">The sequence shown here is derived from an EMBL/GenBank/DDBJ whole genome shotgun (WGS) entry which is preliminary data.</text>
</comment>
<keyword evidence="1" id="KW-0812">Transmembrane</keyword>
<dbReference type="Gene3D" id="1.10.10.1320">
    <property type="entry name" value="Anti-sigma factor, zinc-finger domain"/>
    <property type="match status" value="1"/>
</dbReference>
<dbReference type="InterPro" id="IPR041916">
    <property type="entry name" value="Anti_sigma_zinc_sf"/>
</dbReference>
<dbReference type="InterPro" id="IPR011989">
    <property type="entry name" value="ARM-like"/>
</dbReference>
<gene>
    <name evidence="3" type="ORF">GCM10011383_12630</name>
</gene>
<feature type="domain" description="Putative zinc-finger" evidence="2">
    <location>
        <begin position="14"/>
        <end position="48"/>
    </location>
</feature>
<keyword evidence="4" id="KW-1185">Reference proteome</keyword>
<name>A0ABQ1TT77_9BACT</name>
<evidence type="ECO:0000313" key="4">
    <source>
        <dbReference type="Proteomes" id="UP000632273"/>
    </source>
</evidence>
<dbReference type="SUPFAM" id="SSF48371">
    <property type="entry name" value="ARM repeat"/>
    <property type="match status" value="1"/>
</dbReference>
<sequence>MHTSFTSHDLPASCAALEDLLPAYAEGELAPAEVAQVEAHLATCAACQEKVAQYQTLAQDLLGLPLACPTPEMRTDFMAMLHREKAALTTENVAPIANAEPRVEHEAKVILMWSRPATRQWLQVAASILLVAVGVVLGLVLHPGSEQLAANQTRKPSLATQLATAATQPATASDRIQLVSNAPTTNQQNDATVLVLVNTLNTDPNPNVRLAACEALYRLRKDPRVAPALVHSLPLQTDPNVQITLIELLVALRTPEAVPQLERLAQRRDALPAVRQQAEQGIGLLI</sequence>
<evidence type="ECO:0000313" key="3">
    <source>
        <dbReference type="EMBL" id="GGF03158.1"/>
    </source>
</evidence>
<proteinExistence type="predicted"/>
<evidence type="ECO:0000256" key="1">
    <source>
        <dbReference type="SAM" id="Phobius"/>
    </source>
</evidence>
<dbReference type="Pfam" id="PF13646">
    <property type="entry name" value="HEAT_2"/>
    <property type="match status" value="1"/>
</dbReference>
<feature type="transmembrane region" description="Helical" evidence="1">
    <location>
        <begin position="121"/>
        <end position="141"/>
    </location>
</feature>
<reference evidence="4" key="1">
    <citation type="journal article" date="2019" name="Int. J. Syst. Evol. Microbiol.">
        <title>The Global Catalogue of Microorganisms (GCM) 10K type strain sequencing project: providing services to taxonomists for standard genome sequencing and annotation.</title>
        <authorList>
            <consortium name="The Broad Institute Genomics Platform"/>
            <consortium name="The Broad Institute Genome Sequencing Center for Infectious Disease"/>
            <person name="Wu L."/>
            <person name="Ma J."/>
        </authorList>
    </citation>
    <scope>NUCLEOTIDE SEQUENCE [LARGE SCALE GENOMIC DNA]</scope>
    <source>
        <strain evidence="4">CGMCC 1.15197</strain>
    </source>
</reference>
<dbReference type="Gene3D" id="1.25.10.10">
    <property type="entry name" value="Leucine-rich Repeat Variant"/>
    <property type="match status" value="1"/>
</dbReference>
<organism evidence="3 4">
    <name type="scientific">Hymenobacter cavernae</name>
    <dbReference type="NCBI Taxonomy" id="2044852"/>
    <lineage>
        <taxon>Bacteria</taxon>
        <taxon>Pseudomonadati</taxon>
        <taxon>Bacteroidota</taxon>
        <taxon>Cytophagia</taxon>
        <taxon>Cytophagales</taxon>
        <taxon>Hymenobacteraceae</taxon>
        <taxon>Hymenobacter</taxon>
    </lineage>
</organism>
<dbReference type="Proteomes" id="UP000632273">
    <property type="component" value="Unassembled WGS sequence"/>
</dbReference>
<evidence type="ECO:0000259" key="2">
    <source>
        <dbReference type="Pfam" id="PF13490"/>
    </source>
</evidence>
<dbReference type="RefSeq" id="WP_188812218.1">
    <property type="nucleotide sequence ID" value="NZ_BMHT01000002.1"/>
</dbReference>
<dbReference type="InterPro" id="IPR027383">
    <property type="entry name" value="Znf_put"/>
</dbReference>
<dbReference type="EMBL" id="BMHT01000002">
    <property type="protein sequence ID" value="GGF03158.1"/>
    <property type="molecule type" value="Genomic_DNA"/>
</dbReference>
<protein>
    <recommendedName>
        <fullName evidence="2">Putative zinc-finger domain-containing protein</fullName>
    </recommendedName>
</protein>